<dbReference type="RefSeq" id="WP_091247740.1">
    <property type="nucleotide sequence ID" value="NZ_FMCU01000009.1"/>
</dbReference>
<protein>
    <submittedName>
        <fullName evidence="3">Uncharacterized protein</fullName>
    </submittedName>
</protein>
<feature type="region of interest" description="Disordered" evidence="1">
    <location>
        <begin position="61"/>
        <end position="81"/>
    </location>
</feature>
<evidence type="ECO:0000313" key="4">
    <source>
        <dbReference type="Proteomes" id="UP000198797"/>
    </source>
</evidence>
<sequence>MSRILKPDARTVAVVAALATGAVLVVLVFRHPAGILTVGLALLGVLFATVTGTALAALRERDSGEAPAAAPQPGQLQPGSFLDADTLDALDSAAVLSRLHRMREVSDQ</sequence>
<keyword evidence="2" id="KW-0812">Transmembrane</keyword>
<evidence type="ECO:0000313" key="3">
    <source>
        <dbReference type="EMBL" id="SCF31853.1"/>
    </source>
</evidence>
<accession>A0A1C4ZFT0</accession>
<feature type="transmembrane region" description="Helical" evidence="2">
    <location>
        <begin position="12"/>
        <end position="29"/>
    </location>
</feature>
<feature type="transmembrane region" description="Helical" evidence="2">
    <location>
        <begin position="35"/>
        <end position="58"/>
    </location>
</feature>
<feature type="compositionally biased region" description="Low complexity" evidence="1">
    <location>
        <begin position="65"/>
        <end position="81"/>
    </location>
</feature>
<evidence type="ECO:0000256" key="1">
    <source>
        <dbReference type="SAM" id="MobiDB-lite"/>
    </source>
</evidence>
<keyword evidence="4" id="KW-1185">Reference proteome</keyword>
<dbReference type="AlphaFoldDB" id="A0A1C4ZFT0"/>
<organism evidence="3 4">
    <name type="scientific">Micromonospora matsumotoense</name>
    <dbReference type="NCBI Taxonomy" id="121616"/>
    <lineage>
        <taxon>Bacteria</taxon>
        <taxon>Bacillati</taxon>
        <taxon>Actinomycetota</taxon>
        <taxon>Actinomycetes</taxon>
        <taxon>Micromonosporales</taxon>
        <taxon>Micromonosporaceae</taxon>
        <taxon>Micromonospora</taxon>
    </lineage>
</organism>
<dbReference type="EMBL" id="FMCU01000009">
    <property type="protein sequence ID" value="SCF31853.1"/>
    <property type="molecule type" value="Genomic_DNA"/>
</dbReference>
<gene>
    <name evidence="3" type="ORF">GA0070216_109181</name>
</gene>
<dbReference type="Proteomes" id="UP000198797">
    <property type="component" value="Unassembled WGS sequence"/>
</dbReference>
<evidence type="ECO:0000256" key="2">
    <source>
        <dbReference type="SAM" id="Phobius"/>
    </source>
</evidence>
<dbReference type="OrthoDB" id="3405391at2"/>
<reference evidence="4" key="1">
    <citation type="submission" date="2016-06" db="EMBL/GenBank/DDBJ databases">
        <authorList>
            <person name="Varghese N."/>
            <person name="Submissions Spin"/>
        </authorList>
    </citation>
    <scope>NUCLEOTIDE SEQUENCE [LARGE SCALE GENOMIC DNA]</scope>
    <source>
        <strain evidence="4">DSM 44100</strain>
    </source>
</reference>
<proteinExistence type="predicted"/>
<keyword evidence="2" id="KW-1133">Transmembrane helix</keyword>
<name>A0A1C4ZFT0_9ACTN</name>
<keyword evidence="2" id="KW-0472">Membrane</keyword>